<dbReference type="Proteomes" id="UP000243052">
    <property type="component" value="Chromosome iv"/>
</dbReference>
<feature type="coiled-coil region" evidence="4">
    <location>
        <begin position="125"/>
        <end position="155"/>
    </location>
</feature>
<dbReference type="GO" id="GO:0000462">
    <property type="term" value="P:maturation of SSU-rRNA from tricistronic rRNA transcript (SSU-rRNA, 5.8S rRNA, LSU-rRNA)"/>
    <property type="evidence" value="ECO:0007669"/>
    <property type="project" value="TreeGrafter"/>
</dbReference>
<feature type="compositionally biased region" description="Acidic residues" evidence="5">
    <location>
        <begin position="63"/>
        <end position="84"/>
    </location>
</feature>
<reference evidence="7 8" key="1">
    <citation type="submission" date="2016-01" db="EMBL/GenBank/DDBJ databases">
        <title>Genome sequence of the yeast Holleya sinecauda.</title>
        <authorList>
            <person name="Dietrich F.S."/>
        </authorList>
    </citation>
    <scope>NUCLEOTIDE SEQUENCE [LARGE SCALE GENOMIC DNA]</scope>
    <source>
        <strain evidence="7 8">ATCC 58844</strain>
    </source>
</reference>
<keyword evidence="3" id="KW-0539">Nucleus</keyword>
<protein>
    <submittedName>
        <fullName evidence="7">HDL259Cp</fullName>
    </submittedName>
</protein>
<dbReference type="Pfam" id="PF09368">
    <property type="entry name" value="Sas10"/>
    <property type="match status" value="1"/>
</dbReference>
<feature type="domain" description="Sas10 C-terminal" evidence="6">
    <location>
        <begin position="517"/>
        <end position="590"/>
    </location>
</feature>
<comment type="subcellular location">
    <subcellularLocation>
        <location evidence="1">Nucleus</location>
    </subcellularLocation>
</comment>
<evidence type="ECO:0000256" key="5">
    <source>
        <dbReference type="SAM" id="MobiDB-lite"/>
    </source>
</evidence>
<feature type="region of interest" description="Disordered" evidence="5">
    <location>
        <begin position="429"/>
        <end position="477"/>
    </location>
</feature>
<dbReference type="OrthoDB" id="1924577at2759"/>
<feature type="compositionally biased region" description="Acidic residues" evidence="5">
    <location>
        <begin position="299"/>
        <end position="330"/>
    </location>
</feature>
<keyword evidence="4" id="KW-0175">Coiled coil</keyword>
<accession>A0A0X8HS60</accession>
<sequence>MARRNKGAVSEENPYSDNEVDAFAAKREKVLLEKAGLTRNDASEDDEFLVDDSETVMSLSGEDSSDEDEEEAEDEAEDEELDGDEAYRKVFGRKLNAGDDQEIAGDAMLDNENAWGASKNEYYGADDLDDDEVAKEIEKEALQQQRKHLEDLNMDDYLEDEVEQEWIKTAKEFDVEEFQQSTNQGGSSISVKDVLNMDSEAKENFLKTSFSEFLPLCKEFEKQSAELELLKAEKPGDVKDIKVMALSSYLGTISAYFAIFLHELKHNDDFNTMKGHPVMEKLLTNKEIWRQAKELEDSMEVLEDEQQESEVEAEEQFSEIDGDTLSDENEDVKMEEDQSSAKEDSPESDIEEVFDIDVTKSRISKSRDSVLDDDADDFMETEIADVDAQEKKARKKTLRFYTSKIDQQANKKGDKFKGDDDIPYKERLFERQQRLTEEARKRSLHDPNGEDIEDTNYNSEDERVSKAVNEASENDYYEQIKQSKAEKKKSRMQAHQDALRAAREGKLAELSEVADGDGKRAINYQILKNKGLTPKRKKDNRNARVKKRKKFEKAKKKLKSVRAVYSGGQNGAYEGEKTGIKKNLTKSVKFKS</sequence>
<dbReference type="GeneID" id="28723731"/>
<dbReference type="STRING" id="45286.A0A0X8HS60"/>
<dbReference type="RefSeq" id="XP_017987481.1">
    <property type="nucleotide sequence ID" value="XM_018131941.1"/>
</dbReference>
<organism evidence="7 8">
    <name type="scientific">Eremothecium sinecaudum</name>
    <dbReference type="NCBI Taxonomy" id="45286"/>
    <lineage>
        <taxon>Eukaryota</taxon>
        <taxon>Fungi</taxon>
        <taxon>Dikarya</taxon>
        <taxon>Ascomycota</taxon>
        <taxon>Saccharomycotina</taxon>
        <taxon>Saccharomycetes</taxon>
        <taxon>Saccharomycetales</taxon>
        <taxon>Saccharomycetaceae</taxon>
        <taxon>Eremothecium</taxon>
    </lineage>
</organism>
<dbReference type="AlphaFoldDB" id="A0A0X8HS60"/>
<dbReference type="InterPro" id="IPR018972">
    <property type="entry name" value="Sas10_C_dom"/>
</dbReference>
<proteinExistence type="inferred from homology"/>
<feature type="compositionally biased region" description="Basic and acidic residues" evidence="5">
    <location>
        <begin position="429"/>
        <end position="448"/>
    </location>
</feature>
<evidence type="ECO:0000313" key="8">
    <source>
        <dbReference type="Proteomes" id="UP000243052"/>
    </source>
</evidence>
<feature type="compositionally biased region" description="Acidic residues" evidence="5">
    <location>
        <begin position="346"/>
        <end position="355"/>
    </location>
</feature>
<evidence type="ECO:0000256" key="3">
    <source>
        <dbReference type="ARBA" id="ARBA00023242"/>
    </source>
</evidence>
<feature type="compositionally biased region" description="Basic and acidic residues" evidence="5">
    <location>
        <begin position="331"/>
        <end position="345"/>
    </location>
</feature>
<dbReference type="GO" id="GO:0032040">
    <property type="term" value="C:small-subunit processome"/>
    <property type="evidence" value="ECO:0007669"/>
    <property type="project" value="TreeGrafter"/>
</dbReference>
<evidence type="ECO:0000256" key="1">
    <source>
        <dbReference type="ARBA" id="ARBA00004123"/>
    </source>
</evidence>
<feature type="region of interest" description="Disordered" evidence="5">
    <location>
        <begin position="299"/>
        <end position="356"/>
    </location>
</feature>
<dbReference type="PANTHER" id="PTHR13237:SF8">
    <property type="entry name" value="SOMETHING ABOUT SILENCING PROTEIN 10"/>
    <property type="match status" value="1"/>
</dbReference>
<gene>
    <name evidence="7" type="ORF">AW171_hschr42378</name>
</gene>
<name>A0A0X8HS60_9SACH</name>
<feature type="compositionally biased region" description="Basic residues" evidence="5">
    <location>
        <begin position="533"/>
        <end position="560"/>
    </location>
</feature>
<comment type="similarity">
    <text evidence="2">Belongs to the SAS10 family.</text>
</comment>
<evidence type="ECO:0000256" key="4">
    <source>
        <dbReference type="SAM" id="Coils"/>
    </source>
</evidence>
<feature type="region of interest" description="Disordered" evidence="5">
    <location>
        <begin position="530"/>
        <end position="563"/>
    </location>
</feature>
<feature type="region of interest" description="Disordered" evidence="5">
    <location>
        <begin position="37"/>
        <end position="86"/>
    </location>
</feature>
<evidence type="ECO:0000256" key="2">
    <source>
        <dbReference type="ARBA" id="ARBA00010979"/>
    </source>
</evidence>
<feature type="region of interest" description="Disordered" evidence="5">
    <location>
        <begin position="1"/>
        <end position="20"/>
    </location>
</feature>
<feature type="compositionally biased region" description="Acidic residues" evidence="5">
    <location>
        <begin position="43"/>
        <end position="54"/>
    </location>
</feature>
<dbReference type="PANTHER" id="PTHR13237">
    <property type="entry name" value="SOMETHING ABOUT SILENCING PROTEIN 10-RELATED"/>
    <property type="match status" value="1"/>
</dbReference>
<evidence type="ECO:0000313" key="7">
    <source>
        <dbReference type="EMBL" id="AMD20485.1"/>
    </source>
</evidence>
<dbReference type="EMBL" id="CP014244">
    <property type="protein sequence ID" value="AMD20485.1"/>
    <property type="molecule type" value="Genomic_DNA"/>
</dbReference>
<evidence type="ECO:0000259" key="6">
    <source>
        <dbReference type="Pfam" id="PF09368"/>
    </source>
</evidence>
<keyword evidence="8" id="KW-1185">Reference proteome</keyword>